<dbReference type="OrthoDB" id="267336at2"/>
<keyword evidence="2" id="KW-0645">Protease</keyword>
<dbReference type="PROSITE" id="PS00135">
    <property type="entry name" value="TRYPSIN_SER"/>
    <property type="match status" value="1"/>
</dbReference>
<keyword evidence="2" id="KW-0720">Serine protease</keyword>
<evidence type="ECO:0000259" key="4">
    <source>
        <dbReference type="PROSITE" id="PS50240"/>
    </source>
</evidence>
<dbReference type="GO" id="GO:0006508">
    <property type="term" value="P:proteolysis"/>
    <property type="evidence" value="ECO:0007669"/>
    <property type="project" value="UniProtKB-KW"/>
</dbReference>
<dbReference type="PANTHER" id="PTHR24253">
    <property type="entry name" value="TRANSMEMBRANE PROTEASE SERINE"/>
    <property type="match status" value="1"/>
</dbReference>
<evidence type="ECO:0000256" key="2">
    <source>
        <dbReference type="RuleBase" id="RU363034"/>
    </source>
</evidence>
<proteinExistence type="predicted"/>
<dbReference type="InterPro" id="IPR001254">
    <property type="entry name" value="Trypsin_dom"/>
</dbReference>
<keyword evidence="6" id="KW-1185">Reference proteome</keyword>
<keyword evidence="1" id="KW-1015">Disulfide bond</keyword>
<dbReference type="SUPFAM" id="SSF50494">
    <property type="entry name" value="Trypsin-like serine proteases"/>
    <property type="match status" value="1"/>
</dbReference>
<dbReference type="FunFam" id="2.40.10.10:FF:000068">
    <property type="entry name" value="transmembrane protease serine 2"/>
    <property type="match status" value="1"/>
</dbReference>
<name>A0A2W7D216_9HYPH</name>
<evidence type="ECO:0000256" key="3">
    <source>
        <dbReference type="SAM" id="SignalP"/>
    </source>
</evidence>
<sequence>MLLITRRHALFGIAAALFGAKHAHAVILGKPTTSKEYPWHVKLNIVEGDGYIPLCGGSVIGERWILTAAHCVADLTVDQVKAVVVDSVSLDVKELIVHPRYNKDDDTFEHDVALVRVHSTRPAAVISLPSPRTHLRSGEPLIVIGTGKTEDGEESDQLREGKVPYVSNKMCSGKYDGISPGMMCAGTESGGTDACQGDSGGPLIKYDSEGSAILVGIVSNGEECGKTCGVYTRVSYYREWIMETMSRYGD</sequence>
<dbReference type="CDD" id="cd00190">
    <property type="entry name" value="Tryp_SPc"/>
    <property type="match status" value="1"/>
</dbReference>
<dbReference type="FunFam" id="2.40.10.10:FF:000002">
    <property type="entry name" value="Transmembrane protease serine"/>
    <property type="match status" value="1"/>
</dbReference>
<dbReference type="InterPro" id="IPR033116">
    <property type="entry name" value="TRYPSIN_SER"/>
</dbReference>
<dbReference type="AlphaFoldDB" id="A0A2W7D216"/>
<comment type="caution">
    <text evidence="5">The sequence shown here is derived from an EMBL/GenBank/DDBJ whole genome shotgun (WGS) entry which is preliminary data.</text>
</comment>
<dbReference type="Gene3D" id="2.40.10.10">
    <property type="entry name" value="Trypsin-like serine proteases"/>
    <property type="match status" value="1"/>
</dbReference>
<dbReference type="Pfam" id="PF00089">
    <property type="entry name" value="Trypsin"/>
    <property type="match status" value="1"/>
</dbReference>
<dbReference type="PRINTS" id="PR00722">
    <property type="entry name" value="CHYMOTRYPSIN"/>
</dbReference>
<dbReference type="InterPro" id="IPR009003">
    <property type="entry name" value="Peptidase_S1_PA"/>
</dbReference>
<dbReference type="InterPro" id="IPR043504">
    <property type="entry name" value="Peptidase_S1_PA_chymotrypsin"/>
</dbReference>
<feature type="signal peptide" evidence="3">
    <location>
        <begin position="1"/>
        <end position="25"/>
    </location>
</feature>
<keyword evidence="3" id="KW-0732">Signal</keyword>
<dbReference type="EMBL" id="MZXV01000011">
    <property type="protein sequence ID" value="PZV40149.1"/>
    <property type="molecule type" value="Genomic_DNA"/>
</dbReference>
<evidence type="ECO:0000256" key="1">
    <source>
        <dbReference type="ARBA" id="ARBA00023157"/>
    </source>
</evidence>
<dbReference type="PROSITE" id="PS00134">
    <property type="entry name" value="TRYPSIN_HIS"/>
    <property type="match status" value="1"/>
</dbReference>
<feature type="domain" description="Peptidase S1" evidence="4">
    <location>
        <begin position="26"/>
        <end position="246"/>
    </location>
</feature>
<dbReference type="InterPro" id="IPR001314">
    <property type="entry name" value="Peptidase_S1A"/>
</dbReference>
<keyword evidence="2" id="KW-0378">Hydrolase</keyword>
<dbReference type="RefSeq" id="WP_111542598.1">
    <property type="nucleotide sequence ID" value="NZ_MZXV01000011.1"/>
</dbReference>
<protein>
    <recommendedName>
        <fullName evidence="4">Peptidase S1 domain-containing protein</fullName>
    </recommendedName>
</protein>
<dbReference type="GO" id="GO:0004252">
    <property type="term" value="F:serine-type endopeptidase activity"/>
    <property type="evidence" value="ECO:0007669"/>
    <property type="project" value="InterPro"/>
</dbReference>
<evidence type="ECO:0000313" key="5">
    <source>
        <dbReference type="EMBL" id="PZV40149.1"/>
    </source>
</evidence>
<feature type="chain" id="PRO_5016045675" description="Peptidase S1 domain-containing protein" evidence="3">
    <location>
        <begin position="26"/>
        <end position="250"/>
    </location>
</feature>
<dbReference type="InterPro" id="IPR018114">
    <property type="entry name" value="TRYPSIN_HIS"/>
</dbReference>
<accession>A0A2W7D216</accession>
<dbReference type="PROSITE" id="PS50240">
    <property type="entry name" value="TRYPSIN_DOM"/>
    <property type="match status" value="1"/>
</dbReference>
<gene>
    <name evidence="5" type="ORF">B5V02_02010</name>
</gene>
<dbReference type="SMART" id="SM00020">
    <property type="entry name" value="Tryp_SPc"/>
    <property type="match status" value="1"/>
</dbReference>
<organism evidence="5 6">
    <name type="scientific">Mesorhizobium kowhaii</name>
    <dbReference type="NCBI Taxonomy" id="1300272"/>
    <lineage>
        <taxon>Bacteria</taxon>
        <taxon>Pseudomonadati</taxon>
        <taxon>Pseudomonadota</taxon>
        <taxon>Alphaproteobacteria</taxon>
        <taxon>Hyphomicrobiales</taxon>
        <taxon>Phyllobacteriaceae</taxon>
        <taxon>Mesorhizobium</taxon>
    </lineage>
</organism>
<evidence type="ECO:0000313" key="6">
    <source>
        <dbReference type="Proteomes" id="UP000248616"/>
    </source>
</evidence>
<reference evidence="6" key="1">
    <citation type="submission" date="2017-03" db="EMBL/GenBank/DDBJ databases">
        <authorList>
            <person name="Safronova V.I."/>
            <person name="Sazanova A.L."/>
            <person name="Chirak E.R."/>
        </authorList>
    </citation>
    <scope>NUCLEOTIDE SEQUENCE [LARGE SCALE GENOMIC DNA]</scope>
    <source>
        <strain evidence="6">Ach-343</strain>
    </source>
</reference>
<dbReference type="PANTHER" id="PTHR24253:SF153">
    <property type="entry name" value="SERINE PROTEASE HEPSIN"/>
    <property type="match status" value="1"/>
</dbReference>
<dbReference type="Proteomes" id="UP000248616">
    <property type="component" value="Unassembled WGS sequence"/>
</dbReference>